<evidence type="ECO:0000313" key="2">
    <source>
        <dbReference type="EMBL" id="OGG65294.1"/>
    </source>
</evidence>
<name>A0A1F6DV32_9BACT</name>
<dbReference type="SUPFAM" id="SSF49464">
    <property type="entry name" value="Carboxypeptidase regulatory domain-like"/>
    <property type="match status" value="1"/>
</dbReference>
<keyword evidence="1" id="KW-0472">Membrane</keyword>
<dbReference type="Pfam" id="PF13620">
    <property type="entry name" value="CarboxypepD_reg"/>
    <property type="match status" value="1"/>
</dbReference>
<evidence type="ECO:0000256" key="1">
    <source>
        <dbReference type="SAM" id="Phobius"/>
    </source>
</evidence>
<dbReference type="SUPFAM" id="SSF49478">
    <property type="entry name" value="Cna protein B-type domain"/>
    <property type="match status" value="1"/>
</dbReference>
<accession>A0A1F6DV32</accession>
<dbReference type="EMBL" id="MFLK01000053">
    <property type="protein sequence ID" value="OGG65294.1"/>
    <property type="molecule type" value="Genomic_DNA"/>
</dbReference>
<keyword evidence="1" id="KW-1133">Transmembrane helix</keyword>
<evidence type="ECO:0008006" key="4">
    <source>
        <dbReference type="Google" id="ProtNLM"/>
    </source>
</evidence>
<proteinExistence type="predicted"/>
<feature type="transmembrane region" description="Helical" evidence="1">
    <location>
        <begin position="37"/>
        <end position="61"/>
    </location>
</feature>
<comment type="caution">
    <text evidence="2">The sequence shown here is derived from an EMBL/GenBank/DDBJ whole genome shotgun (WGS) entry which is preliminary data.</text>
</comment>
<evidence type="ECO:0000313" key="3">
    <source>
        <dbReference type="Proteomes" id="UP000177652"/>
    </source>
</evidence>
<reference evidence="2 3" key="1">
    <citation type="journal article" date="2016" name="Nat. Commun.">
        <title>Thousands of microbial genomes shed light on interconnected biogeochemical processes in an aquifer system.</title>
        <authorList>
            <person name="Anantharaman K."/>
            <person name="Brown C.T."/>
            <person name="Hug L.A."/>
            <person name="Sharon I."/>
            <person name="Castelle C.J."/>
            <person name="Probst A.J."/>
            <person name="Thomas B.C."/>
            <person name="Singh A."/>
            <person name="Wilkins M.J."/>
            <person name="Karaoz U."/>
            <person name="Brodie E.L."/>
            <person name="Williams K.H."/>
            <person name="Hubbard S.S."/>
            <person name="Banfield J.F."/>
        </authorList>
    </citation>
    <scope>NUCLEOTIDE SEQUENCE [LARGE SCALE GENOMIC DNA]</scope>
</reference>
<protein>
    <recommendedName>
        <fullName evidence="4">Carboxypeptidase regulatory-like domain-containing protein</fullName>
    </recommendedName>
</protein>
<dbReference type="InterPro" id="IPR008969">
    <property type="entry name" value="CarboxyPept-like_regulatory"/>
</dbReference>
<dbReference type="Gene3D" id="2.60.40.1120">
    <property type="entry name" value="Carboxypeptidase-like, regulatory domain"/>
    <property type="match status" value="1"/>
</dbReference>
<sequence length="609" mass="63579">MQMKINLSTSYKLQAPDLSAQSAATNRSPLRATRSRGVTLIDTVVGTALMLVIFLGIAAAFKLAVDVVTNNKARGSAIALANERMEYIRSLTYAAIGTSGGIPPGAIAQSEPVTLNGIPFTRRTIVEYADDPKDGTGAADVNGITSDYKVAKVDVLWTSRTGDRHIILVSRYEPPSGMEIACTPPCGTLTINAVDASSQPLAGASVSIVNPSTTPAISINTFTNASGTASFIGAPAASGYQIVTTKSGYSTAQTYGVTAQNTDPDPGHLTVSHNQTTTGTFAIDAVSSLAVSTYSRTTNSWSDSFADESKIVASTDHIEVSGNRARFEGIQPWTTPANLYSQTITPVALSRWGTFSWNDTQPSETSITYHVYYPTGGGLTLIPDAVLPGNSAGFSSGTSMDLRGVPADTYPSLVLYAYLVAQNPNAPSPSIEEWSLTYESGQGITIPFTMRGAKVIGSGPGGTVYKYDQLLTTNSSGALTISNLEWDAYTLSVAVSTGYDIASSCAPQPVVLAPNTSRSIQLFLAAQTTNSLLVDVKNSSGVTIAGGTVRVTKGGSYDATVTTDACGQAFFDGLTNGNYSVTASSTGYQTYSADGVDVTGTTRFSVVLN</sequence>
<dbReference type="AlphaFoldDB" id="A0A1F6DV32"/>
<keyword evidence="1" id="KW-0812">Transmembrane</keyword>
<dbReference type="STRING" id="1798497.A3D71_03575"/>
<organism evidence="2 3">
    <name type="scientific">Candidatus Kaiserbacteria bacterium RIFCSPHIGHO2_02_FULL_55_20</name>
    <dbReference type="NCBI Taxonomy" id="1798497"/>
    <lineage>
        <taxon>Bacteria</taxon>
        <taxon>Candidatus Kaiseribacteriota</taxon>
    </lineage>
</organism>
<gene>
    <name evidence="2" type="ORF">A3D71_03575</name>
</gene>
<dbReference type="Proteomes" id="UP000177652">
    <property type="component" value="Unassembled WGS sequence"/>
</dbReference>